<dbReference type="CDD" id="cd00037">
    <property type="entry name" value="CLECT"/>
    <property type="match status" value="1"/>
</dbReference>
<name>A0A9D4KVB1_DREPO</name>
<dbReference type="Gene3D" id="3.10.100.10">
    <property type="entry name" value="Mannose-Binding Protein A, subunit A"/>
    <property type="match status" value="1"/>
</dbReference>
<evidence type="ECO:0000313" key="3">
    <source>
        <dbReference type="Proteomes" id="UP000828390"/>
    </source>
</evidence>
<evidence type="ECO:0000256" key="1">
    <source>
        <dbReference type="SAM" id="MobiDB-lite"/>
    </source>
</evidence>
<accession>A0A9D4KVB1</accession>
<feature type="non-terminal residue" evidence="2">
    <location>
        <position position="1"/>
    </location>
</feature>
<sequence>MTPIEIGVTRSKVKVYFQAYGAHLAFIESDREQKLIQAQALSAMGSQTDPLKFYWLGGTDAVSKGECYCTNIVELITVRTTNNDKDVRKHNHGKDVSRTNNDKDVNRANYGEAVGRTYHGKEVEPPITVRGAAVPITLTRESPTYTSSADEKRRTLDDNQDVVNFITFNLTNDIREN</sequence>
<gene>
    <name evidence="2" type="ORF">DPMN_089094</name>
</gene>
<comment type="caution">
    <text evidence="2">The sequence shown here is derived from an EMBL/GenBank/DDBJ whole genome shotgun (WGS) entry which is preliminary data.</text>
</comment>
<reference evidence="2" key="2">
    <citation type="submission" date="2020-11" db="EMBL/GenBank/DDBJ databases">
        <authorList>
            <person name="McCartney M.A."/>
            <person name="Auch B."/>
            <person name="Kono T."/>
            <person name="Mallez S."/>
            <person name="Becker A."/>
            <person name="Gohl D.M."/>
            <person name="Silverstein K.A.T."/>
            <person name="Koren S."/>
            <person name="Bechman K.B."/>
            <person name="Herman A."/>
            <person name="Abrahante J.E."/>
            <person name="Garbe J."/>
        </authorList>
    </citation>
    <scope>NUCLEOTIDE SEQUENCE</scope>
    <source>
        <strain evidence="2">Duluth1</strain>
        <tissue evidence="2">Whole animal</tissue>
    </source>
</reference>
<keyword evidence="3" id="KW-1185">Reference proteome</keyword>
<feature type="region of interest" description="Disordered" evidence="1">
    <location>
        <begin position="86"/>
        <end position="106"/>
    </location>
</feature>
<dbReference type="InterPro" id="IPR016186">
    <property type="entry name" value="C-type_lectin-like/link_sf"/>
</dbReference>
<dbReference type="SUPFAM" id="SSF56436">
    <property type="entry name" value="C-type lectin-like"/>
    <property type="match status" value="1"/>
</dbReference>
<dbReference type="InterPro" id="IPR016187">
    <property type="entry name" value="CTDL_fold"/>
</dbReference>
<reference evidence="2" key="1">
    <citation type="journal article" date="2019" name="bioRxiv">
        <title>The Genome of the Zebra Mussel, Dreissena polymorpha: A Resource for Invasive Species Research.</title>
        <authorList>
            <person name="McCartney M.A."/>
            <person name="Auch B."/>
            <person name="Kono T."/>
            <person name="Mallez S."/>
            <person name="Zhang Y."/>
            <person name="Obille A."/>
            <person name="Becker A."/>
            <person name="Abrahante J.E."/>
            <person name="Garbe J."/>
            <person name="Badalamenti J.P."/>
            <person name="Herman A."/>
            <person name="Mangelson H."/>
            <person name="Liachko I."/>
            <person name="Sullivan S."/>
            <person name="Sone E.D."/>
            <person name="Koren S."/>
            <person name="Silverstein K.A.T."/>
            <person name="Beckman K.B."/>
            <person name="Gohl D.M."/>
        </authorList>
    </citation>
    <scope>NUCLEOTIDE SEQUENCE</scope>
    <source>
        <strain evidence="2">Duluth1</strain>
        <tissue evidence="2">Whole animal</tissue>
    </source>
</reference>
<dbReference type="Proteomes" id="UP000828390">
    <property type="component" value="Unassembled WGS sequence"/>
</dbReference>
<evidence type="ECO:0000313" key="2">
    <source>
        <dbReference type="EMBL" id="KAH3846787.1"/>
    </source>
</evidence>
<dbReference type="AlphaFoldDB" id="A0A9D4KVB1"/>
<dbReference type="EMBL" id="JAIWYP010000003">
    <property type="protein sequence ID" value="KAH3846787.1"/>
    <property type="molecule type" value="Genomic_DNA"/>
</dbReference>
<proteinExistence type="predicted"/>
<organism evidence="2 3">
    <name type="scientific">Dreissena polymorpha</name>
    <name type="common">Zebra mussel</name>
    <name type="synonym">Mytilus polymorpha</name>
    <dbReference type="NCBI Taxonomy" id="45954"/>
    <lineage>
        <taxon>Eukaryota</taxon>
        <taxon>Metazoa</taxon>
        <taxon>Spiralia</taxon>
        <taxon>Lophotrochozoa</taxon>
        <taxon>Mollusca</taxon>
        <taxon>Bivalvia</taxon>
        <taxon>Autobranchia</taxon>
        <taxon>Heteroconchia</taxon>
        <taxon>Euheterodonta</taxon>
        <taxon>Imparidentia</taxon>
        <taxon>Neoheterodontei</taxon>
        <taxon>Myida</taxon>
        <taxon>Dreissenoidea</taxon>
        <taxon>Dreissenidae</taxon>
        <taxon>Dreissena</taxon>
    </lineage>
</organism>
<protein>
    <submittedName>
        <fullName evidence="2">Uncharacterized protein</fullName>
    </submittedName>
</protein>